<reference evidence="1 2" key="1">
    <citation type="submission" date="2021-01" db="EMBL/GenBank/DDBJ databases">
        <title>Whole genome shotgun sequence of Actinoplanes deccanensis NBRC 13994.</title>
        <authorList>
            <person name="Komaki H."/>
            <person name="Tamura T."/>
        </authorList>
    </citation>
    <scope>NUCLEOTIDE SEQUENCE [LARGE SCALE GENOMIC DNA]</scope>
    <source>
        <strain evidence="1 2">NBRC 13994</strain>
    </source>
</reference>
<proteinExistence type="predicted"/>
<evidence type="ECO:0000313" key="1">
    <source>
        <dbReference type="EMBL" id="GID78261.1"/>
    </source>
</evidence>
<keyword evidence="2" id="KW-1185">Reference proteome</keyword>
<organism evidence="1 2">
    <name type="scientific">Paractinoplanes deccanensis</name>
    <dbReference type="NCBI Taxonomy" id="113561"/>
    <lineage>
        <taxon>Bacteria</taxon>
        <taxon>Bacillati</taxon>
        <taxon>Actinomycetota</taxon>
        <taxon>Actinomycetes</taxon>
        <taxon>Micromonosporales</taxon>
        <taxon>Micromonosporaceae</taxon>
        <taxon>Paractinoplanes</taxon>
    </lineage>
</organism>
<accession>A0ABQ3YE26</accession>
<dbReference type="Proteomes" id="UP000609879">
    <property type="component" value="Unassembled WGS sequence"/>
</dbReference>
<evidence type="ECO:0000313" key="2">
    <source>
        <dbReference type="Proteomes" id="UP000609879"/>
    </source>
</evidence>
<protein>
    <submittedName>
        <fullName evidence="1">Uncharacterized protein</fullName>
    </submittedName>
</protein>
<sequence>MAAPFAVKVLVTLPWSLAGRPGPNQAGRLKAVAAAKYAATGDLKEAYKRTALAYLPKNPSTTTRSPA</sequence>
<gene>
    <name evidence="1" type="ORF">Ade02nite_69020</name>
</gene>
<name>A0ABQ3YE26_9ACTN</name>
<dbReference type="EMBL" id="BOMI01000144">
    <property type="protein sequence ID" value="GID78261.1"/>
    <property type="molecule type" value="Genomic_DNA"/>
</dbReference>
<comment type="caution">
    <text evidence="1">The sequence shown here is derived from an EMBL/GenBank/DDBJ whole genome shotgun (WGS) entry which is preliminary data.</text>
</comment>